<sequence>MAGNFVVRENIMFEEIEVDKGEGVLKRNKNERTILEENEVIVLEDSKKENEKILEILTISAPNEAHIVYERAKVYISQFTIPDQR</sequence>
<dbReference type="EMBL" id="WTPW01002627">
    <property type="protein sequence ID" value="KAF0373949.1"/>
    <property type="molecule type" value="Genomic_DNA"/>
</dbReference>
<keyword evidence="2" id="KW-1185">Reference proteome</keyword>
<dbReference type="AlphaFoldDB" id="A0A8H3X0G0"/>
<protein>
    <submittedName>
        <fullName evidence="1">Uncharacterized protein</fullName>
    </submittedName>
</protein>
<accession>A0A8H3X0G0</accession>
<proteinExistence type="predicted"/>
<evidence type="ECO:0000313" key="2">
    <source>
        <dbReference type="Proteomes" id="UP000439903"/>
    </source>
</evidence>
<gene>
    <name evidence="1" type="ORF">F8M41_012934</name>
</gene>
<reference evidence="1 2" key="1">
    <citation type="journal article" date="2019" name="Environ. Microbiol.">
        <title>At the nexus of three kingdoms: the genome of the mycorrhizal fungus Gigaspora margarita provides insights into plant, endobacterial and fungal interactions.</title>
        <authorList>
            <person name="Venice F."/>
            <person name="Ghignone S."/>
            <person name="Salvioli di Fossalunga A."/>
            <person name="Amselem J."/>
            <person name="Novero M."/>
            <person name="Xianan X."/>
            <person name="Sedzielewska Toro K."/>
            <person name="Morin E."/>
            <person name="Lipzen A."/>
            <person name="Grigoriev I.V."/>
            <person name="Henrissat B."/>
            <person name="Martin F.M."/>
            <person name="Bonfante P."/>
        </authorList>
    </citation>
    <scope>NUCLEOTIDE SEQUENCE [LARGE SCALE GENOMIC DNA]</scope>
    <source>
        <strain evidence="1 2">BEG34</strain>
    </source>
</reference>
<dbReference type="Proteomes" id="UP000439903">
    <property type="component" value="Unassembled WGS sequence"/>
</dbReference>
<name>A0A8H3X0G0_GIGMA</name>
<dbReference type="OrthoDB" id="2423653at2759"/>
<comment type="caution">
    <text evidence="1">The sequence shown here is derived from an EMBL/GenBank/DDBJ whole genome shotgun (WGS) entry which is preliminary data.</text>
</comment>
<evidence type="ECO:0000313" key="1">
    <source>
        <dbReference type="EMBL" id="KAF0373949.1"/>
    </source>
</evidence>
<organism evidence="1 2">
    <name type="scientific">Gigaspora margarita</name>
    <dbReference type="NCBI Taxonomy" id="4874"/>
    <lineage>
        <taxon>Eukaryota</taxon>
        <taxon>Fungi</taxon>
        <taxon>Fungi incertae sedis</taxon>
        <taxon>Mucoromycota</taxon>
        <taxon>Glomeromycotina</taxon>
        <taxon>Glomeromycetes</taxon>
        <taxon>Diversisporales</taxon>
        <taxon>Gigasporaceae</taxon>
        <taxon>Gigaspora</taxon>
    </lineage>
</organism>